<feature type="transmembrane region" description="Helical" evidence="1">
    <location>
        <begin position="21"/>
        <end position="42"/>
    </location>
</feature>
<dbReference type="CDD" id="cd18773">
    <property type="entry name" value="PDC1_HK_sensor"/>
    <property type="match status" value="1"/>
</dbReference>
<evidence type="ECO:0000313" key="3">
    <source>
        <dbReference type="Proteomes" id="UP000234329"/>
    </source>
</evidence>
<dbReference type="Gene3D" id="3.30.450.20">
    <property type="entry name" value="PAS domain"/>
    <property type="match status" value="2"/>
</dbReference>
<accession>A0A2I1DMS2</accession>
<dbReference type="CDD" id="cd12915">
    <property type="entry name" value="PDC2_DGC_like"/>
    <property type="match status" value="1"/>
</dbReference>
<protein>
    <recommendedName>
        <fullName evidence="4">Cache domain-containing protein</fullName>
    </recommendedName>
</protein>
<dbReference type="AlphaFoldDB" id="A0A2I1DMS2"/>
<keyword evidence="1" id="KW-1133">Transmembrane helix</keyword>
<keyword evidence="3" id="KW-1185">Reference proteome</keyword>
<comment type="caution">
    <text evidence="2">The sequence shown here is derived from an EMBL/GenBank/DDBJ whole genome shotgun (WGS) entry which is preliminary data.</text>
</comment>
<evidence type="ECO:0000256" key="1">
    <source>
        <dbReference type="SAM" id="Phobius"/>
    </source>
</evidence>
<evidence type="ECO:0008006" key="4">
    <source>
        <dbReference type="Google" id="ProtNLM"/>
    </source>
</evidence>
<evidence type="ECO:0000313" key="2">
    <source>
        <dbReference type="EMBL" id="PKY11176.1"/>
    </source>
</evidence>
<dbReference type="Proteomes" id="UP000234329">
    <property type="component" value="Unassembled WGS sequence"/>
</dbReference>
<feature type="transmembrane region" description="Helical" evidence="1">
    <location>
        <begin position="296"/>
        <end position="315"/>
    </location>
</feature>
<keyword evidence="1" id="KW-0812">Transmembrane</keyword>
<dbReference type="InParanoid" id="A0A2I1DMS2"/>
<dbReference type="EMBL" id="MXAV01000023">
    <property type="protein sequence ID" value="PKY11176.1"/>
    <property type="molecule type" value="Genomic_DNA"/>
</dbReference>
<keyword evidence="1" id="KW-0472">Membrane</keyword>
<name>A0A2I1DMS2_9PROT</name>
<sequence>MPQADEKNLPSQAYSSRLLRVFAWVFAIVLIVSWFLVGIYTWRKVYSEESGDLRILAVALAQSASLNISSIQSSTDLLADTLRFLSEKQHPDYEKLLKQYLEAQPEIQSIYLGTTKGQLLAAADALNLDPSPLLRDSDHRSRHFYNLSRNFYIGSLIPDISNHEWYIPFKRRVFLHDHQILCMTVLMPLADGGLKAWSGYPLQAHTGLFLIRRDGYLVARNPPPDKTSFAKRQTGVAARYVASHIHSTGGVYLGYSKAVGQWRLGAVQDTPHYPLVAGASVLRSSLWVLWGRSMSGPSIVIALLGLLGWILFRYLRRSTEFQERLRYASETAIWEAKERAEVTLASI</sequence>
<organism evidence="2 3">
    <name type="scientific">Acidithiobacillus marinus</name>
    <dbReference type="NCBI Taxonomy" id="187490"/>
    <lineage>
        <taxon>Bacteria</taxon>
        <taxon>Pseudomonadati</taxon>
        <taxon>Pseudomonadota</taxon>
        <taxon>Acidithiobacillia</taxon>
        <taxon>Acidithiobacillales</taxon>
        <taxon>Acidithiobacillaceae</taxon>
        <taxon>Acidithiobacillus</taxon>
    </lineage>
</organism>
<feature type="non-terminal residue" evidence="2">
    <location>
        <position position="347"/>
    </location>
</feature>
<reference evidence="2 3" key="1">
    <citation type="submission" date="2017-03" db="EMBL/GenBank/DDBJ databases">
        <title>Draft genime sequence of the acidophilic sulfur-oxidizing bacterium Acidithiobacillus sp. SH, isolated from seawater.</title>
        <authorList>
            <person name="Sharmin S."/>
            <person name="Tokuhisa M."/>
            <person name="Kanao T."/>
            <person name="Kamimura K."/>
        </authorList>
    </citation>
    <scope>NUCLEOTIDE SEQUENCE [LARGE SCALE GENOMIC DNA]</scope>
    <source>
        <strain evidence="2 3">SH</strain>
    </source>
</reference>
<gene>
    <name evidence="2" type="ORF">B1757_05895</name>
</gene>
<proteinExistence type="predicted"/>